<dbReference type="RefSeq" id="WP_107283104.1">
    <property type="nucleotide sequence ID" value="NZ_PYMC01000005.1"/>
</dbReference>
<keyword evidence="2" id="KW-0540">Nuclease</keyword>
<evidence type="ECO:0000313" key="6">
    <source>
        <dbReference type="Proteomes" id="UP000240904"/>
    </source>
</evidence>
<dbReference type="AlphaFoldDB" id="A0A2T3MZR5"/>
<keyword evidence="6" id="KW-1185">Reference proteome</keyword>
<dbReference type="GO" id="GO:0003676">
    <property type="term" value="F:nucleic acid binding"/>
    <property type="evidence" value="ECO:0007669"/>
    <property type="project" value="InterPro"/>
</dbReference>
<dbReference type="GO" id="GO:0016788">
    <property type="term" value="F:hydrolase activity, acting on ester bonds"/>
    <property type="evidence" value="ECO:0007669"/>
    <property type="project" value="InterPro"/>
</dbReference>
<dbReference type="GO" id="GO:0004518">
    <property type="term" value="F:nuclease activity"/>
    <property type="evidence" value="ECO:0007669"/>
    <property type="project" value="UniProtKB-KW"/>
</dbReference>
<keyword evidence="3" id="KW-0378">Hydrolase</keyword>
<evidence type="ECO:0000313" key="5">
    <source>
        <dbReference type="EMBL" id="PSW05464.1"/>
    </source>
</evidence>
<accession>A0A2T3MZR5</accession>
<name>A0A2T3MZR5_9GAMM</name>
<dbReference type="EMBL" id="PYMC01000005">
    <property type="protein sequence ID" value="PSW05464.1"/>
    <property type="molecule type" value="Genomic_DNA"/>
</dbReference>
<comment type="caution">
    <text evidence="5">The sequence shown here is derived from an EMBL/GenBank/DDBJ whole genome shotgun (WGS) entry which is preliminary data.</text>
</comment>
<organism evidence="5 6">
    <name type="scientific">Photobacterium lipolyticum</name>
    <dbReference type="NCBI Taxonomy" id="266810"/>
    <lineage>
        <taxon>Bacteria</taxon>
        <taxon>Pseudomonadati</taxon>
        <taxon>Pseudomonadota</taxon>
        <taxon>Gammaproteobacteria</taxon>
        <taxon>Vibrionales</taxon>
        <taxon>Vibrionaceae</taxon>
        <taxon>Photobacterium</taxon>
    </lineage>
</organism>
<dbReference type="Proteomes" id="UP000240904">
    <property type="component" value="Unassembled WGS sequence"/>
</dbReference>
<evidence type="ECO:0000259" key="4">
    <source>
        <dbReference type="Pfam" id="PF08774"/>
    </source>
</evidence>
<comment type="cofactor">
    <cofactor evidence="1">
        <name>Mg(2+)</name>
        <dbReference type="ChEBI" id="CHEBI:18420"/>
    </cofactor>
</comment>
<reference evidence="5 6" key="1">
    <citation type="submission" date="2018-03" db="EMBL/GenBank/DDBJ databases">
        <title>Whole genome sequencing of Histamine producing bacteria.</title>
        <authorList>
            <person name="Butler K."/>
        </authorList>
    </citation>
    <scope>NUCLEOTIDE SEQUENCE [LARGE SCALE GENOMIC DNA]</scope>
    <source>
        <strain evidence="5 6">DSM 16190</strain>
    </source>
</reference>
<feature type="domain" description="VRR-NUC" evidence="4">
    <location>
        <begin position="79"/>
        <end position="137"/>
    </location>
</feature>
<evidence type="ECO:0000256" key="1">
    <source>
        <dbReference type="ARBA" id="ARBA00001946"/>
    </source>
</evidence>
<evidence type="ECO:0000256" key="2">
    <source>
        <dbReference type="ARBA" id="ARBA00022722"/>
    </source>
</evidence>
<dbReference type="InterPro" id="IPR011856">
    <property type="entry name" value="tRNA_endonuc-like_dom_sf"/>
</dbReference>
<dbReference type="InterPro" id="IPR014883">
    <property type="entry name" value="VRR_NUC"/>
</dbReference>
<gene>
    <name evidence="5" type="ORF">C9I89_09450</name>
</gene>
<dbReference type="OrthoDB" id="9793683at2"/>
<protein>
    <submittedName>
        <fullName evidence="5">VRR-NUC domain-containing protein</fullName>
    </submittedName>
</protein>
<evidence type="ECO:0000256" key="3">
    <source>
        <dbReference type="ARBA" id="ARBA00022801"/>
    </source>
</evidence>
<dbReference type="Gene3D" id="3.40.1350.10">
    <property type="match status" value="1"/>
</dbReference>
<sequence>MFNQYEFQKQIGSSAKLLTGRDGKVKKQKREPESAEQKAVVLWANKTEINGLIVGDYLTHVANEGKRGPKASKDFIELGGSPGYPDLILDIAASGYHGLRIEMKAPAEYKSAIKDNQYEWSEKLNNQGYLSVFCNSAEEAKTLITDYLLEQLGERQ</sequence>
<proteinExistence type="predicted"/>
<dbReference type="Pfam" id="PF08774">
    <property type="entry name" value="VRR_NUC"/>
    <property type="match status" value="1"/>
</dbReference>